<dbReference type="STRING" id="545619.SAMN04489860_1116"/>
<dbReference type="AlphaFoldDB" id="A0A1H1QLF8"/>
<feature type="compositionally biased region" description="Basic residues" evidence="5">
    <location>
        <begin position="273"/>
        <end position="283"/>
    </location>
</feature>
<feature type="region of interest" description="Disordered" evidence="5">
    <location>
        <begin position="202"/>
        <end position="283"/>
    </location>
</feature>
<feature type="domain" description="LysR substrate-binding" evidence="6">
    <location>
        <begin position="29"/>
        <end position="205"/>
    </location>
</feature>
<dbReference type="GO" id="GO:0032993">
    <property type="term" value="C:protein-DNA complex"/>
    <property type="evidence" value="ECO:0007669"/>
    <property type="project" value="TreeGrafter"/>
</dbReference>
<keyword evidence="4" id="KW-0804">Transcription</keyword>
<reference evidence="7 8" key="1">
    <citation type="submission" date="2016-10" db="EMBL/GenBank/DDBJ databases">
        <authorList>
            <person name="de Groot N.N."/>
        </authorList>
    </citation>
    <scope>NUCLEOTIDE SEQUENCE [LARGE SCALE GENOMIC DNA]</scope>
    <source>
        <strain evidence="7 8">DSM 22126</strain>
    </source>
</reference>
<comment type="similarity">
    <text evidence="1">Belongs to the LysR transcriptional regulatory family.</text>
</comment>
<gene>
    <name evidence="7" type="ORF">SAMN04489860_1116</name>
</gene>
<dbReference type="Gene3D" id="3.40.190.10">
    <property type="entry name" value="Periplasmic binding protein-like II"/>
    <property type="match status" value="2"/>
</dbReference>
<evidence type="ECO:0000256" key="5">
    <source>
        <dbReference type="SAM" id="MobiDB-lite"/>
    </source>
</evidence>
<organism evidence="7 8">
    <name type="scientific">Paraoerskovia marina</name>
    <dbReference type="NCBI Taxonomy" id="545619"/>
    <lineage>
        <taxon>Bacteria</taxon>
        <taxon>Bacillati</taxon>
        <taxon>Actinomycetota</taxon>
        <taxon>Actinomycetes</taxon>
        <taxon>Micrococcales</taxon>
        <taxon>Cellulomonadaceae</taxon>
        <taxon>Paraoerskovia</taxon>
    </lineage>
</organism>
<feature type="compositionally biased region" description="Low complexity" evidence="5">
    <location>
        <begin position="261"/>
        <end position="272"/>
    </location>
</feature>
<evidence type="ECO:0000259" key="6">
    <source>
        <dbReference type="Pfam" id="PF03466"/>
    </source>
</evidence>
<evidence type="ECO:0000313" key="8">
    <source>
        <dbReference type="Proteomes" id="UP000185663"/>
    </source>
</evidence>
<proteinExistence type="inferred from homology"/>
<accession>A0A1H1QLF8</accession>
<evidence type="ECO:0000256" key="2">
    <source>
        <dbReference type="ARBA" id="ARBA00023015"/>
    </source>
</evidence>
<dbReference type="Pfam" id="PF03466">
    <property type="entry name" value="LysR_substrate"/>
    <property type="match status" value="1"/>
</dbReference>
<evidence type="ECO:0000313" key="7">
    <source>
        <dbReference type="EMBL" id="SDS24177.1"/>
    </source>
</evidence>
<dbReference type="GO" id="GO:0003677">
    <property type="term" value="F:DNA binding"/>
    <property type="evidence" value="ECO:0007669"/>
    <property type="project" value="UniProtKB-KW"/>
</dbReference>
<evidence type="ECO:0000256" key="3">
    <source>
        <dbReference type="ARBA" id="ARBA00023125"/>
    </source>
</evidence>
<evidence type="ECO:0000256" key="4">
    <source>
        <dbReference type="ARBA" id="ARBA00023163"/>
    </source>
</evidence>
<keyword evidence="8" id="KW-1185">Reference proteome</keyword>
<keyword evidence="3" id="KW-0238">DNA-binding</keyword>
<dbReference type="OrthoDB" id="3636008at2"/>
<dbReference type="PANTHER" id="PTHR30346:SF0">
    <property type="entry name" value="HCA OPERON TRANSCRIPTIONAL ACTIVATOR HCAR"/>
    <property type="match status" value="1"/>
</dbReference>
<dbReference type="RefSeq" id="WP_083371883.1">
    <property type="nucleotide sequence ID" value="NZ_LT629776.1"/>
</dbReference>
<protein>
    <submittedName>
        <fullName evidence="7">LysR substrate binding domain-containing protein</fullName>
    </submittedName>
</protein>
<name>A0A1H1QLF8_9CELL</name>
<dbReference type="GO" id="GO:0003700">
    <property type="term" value="F:DNA-binding transcription factor activity"/>
    <property type="evidence" value="ECO:0007669"/>
    <property type="project" value="TreeGrafter"/>
</dbReference>
<evidence type="ECO:0000256" key="1">
    <source>
        <dbReference type="ARBA" id="ARBA00009437"/>
    </source>
</evidence>
<dbReference type="EMBL" id="LT629776">
    <property type="protein sequence ID" value="SDS24177.1"/>
    <property type="molecule type" value="Genomic_DNA"/>
</dbReference>
<dbReference type="PANTHER" id="PTHR30346">
    <property type="entry name" value="TRANSCRIPTIONAL DUAL REGULATOR HCAR-RELATED"/>
    <property type="match status" value="1"/>
</dbReference>
<keyword evidence="2" id="KW-0805">Transcription regulation</keyword>
<dbReference type="SUPFAM" id="SSF53850">
    <property type="entry name" value="Periplasmic binding protein-like II"/>
    <property type="match status" value="1"/>
</dbReference>
<feature type="compositionally biased region" description="Basic and acidic residues" evidence="5">
    <location>
        <begin position="213"/>
        <end position="225"/>
    </location>
</feature>
<dbReference type="Proteomes" id="UP000185663">
    <property type="component" value="Chromosome I"/>
</dbReference>
<feature type="compositionally biased region" description="Low complexity" evidence="5">
    <location>
        <begin position="231"/>
        <end position="240"/>
    </location>
</feature>
<dbReference type="eggNOG" id="COG0583">
    <property type="taxonomic scope" value="Bacteria"/>
</dbReference>
<dbReference type="InterPro" id="IPR005119">
    <property type="entry name" value="LysR_subst-bd"/>
</dbReference>
<sequence length="283" mass="29722">MTTTPAEPDTSAVEPSFRLGYVPGATPAKWARVWRERLPAERLELVQVEADDVARALADGAVDAALGRLPVDKDVLHAIALYEEVPVVVASRDHAIAALEEHETVALADLADEVVQHPLDDVLWDEASRPGHAPFERAVSTRDAVAVVAAGVGVLVVPKSLARLHSRKDVVHRELADGPTAPVGLVWSRESDHPLVEEMVGIVRGRTANSSRGRREADPVEERSSAKKKSPGGSSDAAASGRGGGAASRASGKRGSGAGARSGARSAAAKRAAQGKRARRQGR</sequence>